<reference evidence="1 2" key="1">
    <citation type="journal article" date="2017" name="Genome Biol. Evol.">
        <title>Trajectories and Drivers of Genome Evolution in Surface-Associated Marine Phaeobacter.</title>
        <authorList>
            <person name="Freese H.M."/>
            <person name="Sikorski J."/>
            <person name="Bunk B."/>
            <person name="Scheuner C."/>
            <person name="Meier-Kolthoff J.P."/>
            <person name="Sproer C."/>
            <person name="Gram L."/>
            <person name="Overmann J."/>
        </authorList>
    </citation>
    <scope>NUCLEOTIDE SEQUENCE [LARGE SCALE GENOMIC DNA]</scope>
    <source>
        <strain evidence="1 2">P66</strain>
    </source>
</reference>
<accession>A0ABM6RHN5</accession>
<evidence type="ECO:0000313" key="1">
    <source>
        <dbReference type="EMBL" id="AUQ95990.1"/>
    </source>
</evidence>
<dbReference type="Pfam" id="PF26128">
    <property type="entry name" value="Gad2"/>
    <property type="match status" value="1"/>
</dbReference>
<proteinExistence type="predicted"/>
<dbReference type="EMBL" id="CP010705">
    <property type="protein sequence ID" value="AUQ95990.1"/>
    <property type="molecule type" value="Genomic_DNA"/>
</dbReference>
<keyword evidence="2" id="KW-1185">Reference proteome</keyword>
<reference evidence="1 2" key="2">
    <citation type="journal article" date="2017" name="Int. J. Syst. Evol. Microbiol.">
        <title>Adaptation of Surface-Associated Bacteria to the Open Ocean: A Genomically Distinct Subpopulation of Phaeobacter gallaeciensis Colonizes Pacific Mesozooplankton.</title>
        <authorList>
            <person name="Freese H.M."/>
            <person name="Methner A."/>
            <person name="Overmann J."/>
        </authorList>
    </citation>
    <scope>NUCLEOTIDE SEQUENCE [LARGE SCALE GENOMIC DNA]</scope>
    <source>
        <strain evidence="1 2">P66</strain>
    </source>
</reference>
<name>A0ABM6RHN5_9RHOB</name>
<sequence>MHKQLEKADLELVVRRLPKDVRTLMLANRGDLFVGGGFIRAVIANEDVSDIDFFGRSHAFLSGCATTVEGQRDKDHTRVLRTKNAITLATENRLPLQFITRWRYETPEAIVDEFDFTICQAVVYVRADGLFTSLVGPTFYSDLAAKRLVYTSPARDEEAGGSLMRVIKYVKRGYRIQAGSLGAVTARVVEKWEPGGRVSMADYAVARMQEVDPLMIIDGMPVDDHETVNGLPDGESA</sequence>
<protein>
    <submittedName>
        <fullName evidence="1">Uncharacterized protein</fullName>
    </submittedName>
</protein>
<gene>
    <name evidence="1" type="ORF">PhaeoP66_03248</name>
</gene>
<evidence type="ECO:0000313" key="2">
    <source>
        <dbReference type="Proteomes" id="UP000236536"/>
    </source>
</evidence>
<dbReference type="RefSeq" id="WP_102875003.1">
    <property type="nucleotide sequence ID" value="NZ_CP010705.1"/>
</dbReference>
<dbReference type="Proteomes" id="UP000236536">
    <property type="component" value="Chromosome"/>
</dbReference>
<organism evidence="1 2">
    <name type="scientific">Phaeobacter inhibens</name>
    <dbReference type="NCBI Taxonomy" id="221822"/>
    <lineage>
        <taxon>Bacteria</taxon>
        <taxon>Pseudomonadati</taxon>
        <taxon>Pseudomonadota</taxon>
        <taxon>Alphaproteobacteria</taxon>
        <taxon>Rhodobacterales</taxon>
        <taxon>Roseobacteraceae</taxon>
        <taxon>Phaeobacter</taxon>
    </lineage>
</organism>